<dbReference type="Proteomes" id="UP000054526">
    <property type="component" value="Unassembled WGS sequence"/>
</dbReference>
<evidence type="ECO:0000256" key="1">
    <source>
        <dbReference type="SAM" id="MobiDB-lite"/>
    </source>
</evidence>
<evidence type="ECO:0000313" key="2">
    <source>
        <dbReference type="EMBL" id="KIL34755.1"/>
    </source>
</evidence>
<dbReference type="InterPro" id="IPR017524">
    <property type="entry name" value="SASP_thioredoxin-like"/>
</dbReference>
<evidence type="ECO:0000313" key="3">
    <source>
        <dbReference type="Proteomes" id="UP000054526"/>
    </source>
</evidence>
<protein>
    <recommendedName>
        <fullName evidence="4">Spore protein</fullName>
    </recommendedName>
</protein>
<feature type="region of interest" description="Disordered" evidence="1">
    <location>
        <begin position="49"/>
        <end position="74"/>
    </location>
</feature>
<dbReference type="NCBIfam" id="TIGR03090">
    <property type="entry name" value="SASP_tlp"/>
    <property type="match status" value="1"/>
</dbReference>
<sequence>MAKPDDRSDNVEKLQEHVQNTVENIDESEEYLAMRGDEVGSQERQAIIQNNENRRESLEGMRDEIRDEVKNQRS</sequence>
<name>A0ABR5A147_9BACL</name>
<dbReference type="Pfam" id="PF19824">
    <property type="entry name" value="Tlp"/>
    <property type="match status" value="1"/>
</dbReference>
<dbReference type="HAMAP" id="MF_01506">
    <property type="entry name" value="Tlp"/>
    <property type="match status" value="1"/>
</dbReference>
<feature type="compositionally biased region" description="Basic and acidic residues" evidence="1">
    <location>
        <begin position="52"/>
        <end position="74"/>
    </location>
</feature>
<accession>A0ABR5A147</accession>
<keyword evidence="3" id="KW-1185">Reference proteome</keyword>
<comment type="caution">
    <text evidence="2">The sequence shown here is derived from an EMBL/GenBank/DDBJ whole genome shotgun (WGS) entry which is preliminary data.</text>
</comment>
<dbReference type="EMBL" id="JXAL01000026">
    <property type="protein sequence ID" value="KIL34755.1"/>
    <property type="molecule type" value="Genomic_DNA"/>
</dbReference>
<evidence type="ECO:0008006" key="4">
    <source>
        <dbReference type="Google" id="ProtNLM"/>
    </source>
</evidence>
<organism evidence="2 3">
    <name type="scientific">Cohnella kolymensis</name>
    <dbReference type="NCBI Taxonomy" id="1590652"/>
    <lineage>
        <taxon>Bacteria</taxon>
        <taxon>Bacillati</taxon>
        <taxon>Bacillota</taxon>
        <taxon>Bacilli</taxon>
        <taxon>Bacillales</taxon>
        <taxon>Paenibacillaceae</taxon>
        <taxon>Cohnella</taxon>
    </lineage>
</organism>
<dbReference type="RefSeq" id="WP_041065797.1">
    <property type="nucleotide sequence ID" value="NZ_JXAL01000026.1"/>
</dbReference>
<gene>
    <name evidence="2" type="ORF">SD71_17035</name>
</gene>
<proteinExistence type="inferred from homology"/>
<reference evidence="2 3" key="1">
    <citation type="submission" date="2014-12" db="EMBL/GenBank/DDBJ databases">
        <title>Draft genome sequence of Cohnella kolymensis strain B-2846.</title>
        <authorList>
            <person name="Karlyshev A.V."/>
            <person name="Kudryashova E.B."/>
        </authorList>
    </citation>
    <scope>NUCLEOTIDE SEQUENCE [LARGE SCALE GENOMIC DNA]</scope>
    <source>
        <strain evidence="2 3">VKM B-2846</strain>
    </source>
</reference>